<evidence type="ECO:0000313" key="1">
    <source>
        <dbReference type="EMBL" id="KKK46797.1"/>
    </source>
</evidence>
<dbReference type="AlphaFoldDB" id="A0A0F8VR39"/>
<name>A0A0F8VR39_9ZZZZ</name>
<dbReference type="EMBL" id="LAZR01069901">
    <property type="protein sequence ID" value="KKK46797.1"/>
    <property type="molecule type" value="Genomic_DNA"/>
</dbReference>
<dbReference type="Gene3D" id="2.70.70.10">
    <property type="entry name" value="Glucose Permease (Domain IIA)"/>
    <property type="match status" value="1"/>
</dbReference>
<evidence type="ECO:0008006" key="2">
    <source>
        <dbReference type="Google" id="ProtNLM"/>
    </source>
</evidence>
<sequence>MGPYGKNPWIQYWVNASDVQVRSGVNGYVENLFLHEDSPHYVISIRVSEPWVVSYTCVLNVTVTVGDWVYAGDVLGTVGIGNQIYLKVDNNFEGLAYCPFDYATESFINQHLAITSDWCLEETVGYFSNPNIFTVD</sequence>
<dbReference type="InterPro" id="IPR011055">
    <property type="entry name" value="Dup_hybrid_motif"/>
</dbReference>
<protein>
    <recommendedName>
        <fullName evidence="2">Peptidase M23 domain-containing protein</fullName>
    </recommendedName>
</protein>
<comment type="caution">
    <text evidence="1">The sequence shown here is derived from an EMBL/GenBank/DDBJ whole genome shotgun (WGS) entry which is preliminary data.</text>
</comment>
<gene>
    <name evidence="1" type="ORF">LCGC14_3161660</name>
</gene>
<accession>A0A0F8VR39</accession>
<reference evidence="1" key="1">
    <citation type="journal article" date="2015" name="Nature">
        <title>Complex archaea that bridge the gap between prokaryotes and eukaryotes.</title>
        <authorList>
            <person name="Spang A."/>
            <person name="Saw J.H."/>
            <person name="Jorgensen S.L."/>
            <person name="Zaremba-Niedzwiedzka K."/>
            <person name="Martijn J."/>
            <person name="Lind A.E."/>
            <person name="van Eijk R."/>
            <person name="Schleper C."/>
            <person name="Guy L."/>
            <person name="Ettema T.J."/>
        </authorList>
    </citation>
    <scope>NUCLEOTIDE SEQUENCE</scope>
</reference>
<proteinExistence type="predicted"/>
<organism evidence="1">
    <name type="scientific">marine sediment metagenome</name>
    <dbReference type="NCBI Taxonomy" id="412755"/>
    <lineage>
        <taxon>unclassified sequences</taxon>
        <taxon>metagenomes</taxon>
        <taxon>ecological metagenomes</taxon>
    </lineage>
</organism>